<evidence type="ECO:0000259" key="3">
    <source>
        <dbReference type="Pfam" id="PF00892"/>
    </source>
</evidence>
<feature type="transmembrane region" description="Helical" evidence="2">
    <location>
        <begin position="173"/>
        <end position="193"/>
    </location>
</feature>
<dbReference type="PANTHER" id="PTHR22911">
    <property type="entry name" value="ACYL-MALONYL CONDENSING ENZYME-RELATED"/>
    <property type="match status" value="1"/>
</dbReference>
<accession>A0ABT3B5C5</accession>
<dbReference type="EMBL" id="JAOWRF010000340">
    <property type="protein sequence ID" value="MCV3216566.1"/>
    <property type="molecule type" value="Genomic_DNA"/>
</dbReference>
<organism evidence="4 5">
    <name type="scientific">Plectonema radiosum NIES-515</name>
    <dbReference type="NCBI Taxonomy" id="2986073"/>
    <lineage>
        <taxon>Bacteria</taxon>
        <taxon>Bacillati</taxon>
        <taxon>Cyanobacteriota</taxon>
        <taxon>Cyanophyceae</taxon>
        <taxon>Oscillatoriophycideae</taxon>
        <taxon>Oscillatoriales</taxon>
        <taxon>Microcoleaceae</taxon>
        <taxon>Plectonema</taxon>
    </lineage>
</organism>
<gene>
    <name evidence="4" type="ORF">OGM63_24155</name>
</gene>
<evidence type="ECO:0000313" key="5">
    <source>
        <dbReference type="Proteomes" id="UP001526143"/>
    </source>
</evidence>
<feature type="transmembrane region" description="Helical" evidence="2">
    <location>
        <begin position="18"/>
        <end position="38"/>
    </location>
</feature>
<dbReference type="InterPro" id="IPR037185">
    <property type="entry name" value="EmrE-like"/>
</dbReference>
<feature type="domain" description="EamA" evidence="3">
    <location>
        <begin position="174"/>
        <end position="306"/>
    </location>
</feature>
<feature type="domain" description="EamA" evidence="3">
    <location>
        <begin position="21"/>
        <end position="161"/>
    </location>
</feature>
<evidence type="ECO:0000256" key="1">
    <source>
        <dbReference type="ARBA" id="ARBA00007362"/>
    </source>
</evidence>
<dbReference type="PANTHER" id="PTHR22911:SF76">
    <property type="entry name" value="EAMA DOMAIN-CONTAINING PROTEIN"/>
    <property type="match status" value="1"/>
</dbReference>
<reference evidence="4 5" key="1">
    <citation type="submission" date="2022-10" db="EMBL/GenBank/DDBJ databases">
        <title>Identification of biosynthetic pathway for the production of the potent trypsin inhibitor radiosumin.</title>
        <authorList>
            <person name="Fewer D.P."/>
            <person name="Delbaje E."/>
            <person name="Ouyang X."/>
            <person name="Agostino P.D."/>
            <person name="Wahlsten M."/>
            <person name="Jokela J."/>
            <person name="Permi P."/>
            <person name="Haapaniemi E."/>
            <person name="Koistinen H."/>
        </authorList>
    </citation>
    <scope>NUCLEOTIDE SEQUENCE [LARGE SCALE GENOMIC DNA]</scope>
    <source>
        <strain evidence="4 5">NIES-515</strain>
    </source>
</reference>
<dbReference type="Pfam" id="PF00892">
    <property type="entry name" value="EamA"/>
    <property type="match status" value="2"/>
</dbReference>
<evidence type="ECO:0000256" key="2">
    <source>
        <dbReference type="SAM" id="Phobius"/>
    </source>
</evidence>
<keyword evidence="2" id="KW-0812">Transmembrane</keyword>
<dbReference type="SUPFAM" id="SSF103481">
    <property type="entry name" value="Multidrug resistance efflux transporter EmrE"/>
    <property type="match status" value="2"/>
</dbReference>
<comment type="caution">
    <text evidence="4">The sequence shown here is derived from an EMBL/GenBank/DDBJ whole genome shotgun (WGS) entry which is preliminary data.</text>
</comment>
<sequence length="332" mass="36141">MTNTLESPQQETKSLSTLILLCLLFIGVFTLSLAAIFIRLSEQYIGPNATVFNRFWIATAIFGLWRGSKAIASQFSKDSPLPSNTYAIPDMVLLVVTAIAMSISHISWAWSITQTSIANANLLHNLTPIFATLGGWLLLSHNFDRRFLTGVLLTIAGAIVIGIQDFQIATDQLIGDGLALFSAVFHAASLLAAEKLRVKFSTTSILLWSCLLRSFLTFPVAVFTEEQLFPSSVEGWLPVFCLAFFCQVIGSGILAYSLKQFSSGFATLFLLLEPIITATLAWVIFAEHLSFLNLLAFVIVLVGIYIAKSGRGASQSDMKIIAEDVAIESDAG</sequence>
<evidence type="ECO:0000313" key="4">
    <source>
        <dbReference type="EMBL" id="MCV3216566.1"/>
    </source>
</evidence>
<keyword evidence="2" id="KW-1133">Transmembrane helix</keyword>
<keyword evidence="2" id="KW-0472">Membrane</keyword>
<dbReference type="InterPro" id="IPR000620">
    <property type="entry name" value="EamA_dom"/>
</dbReference>
<feature type="transmembrane region" description="Helical" evidence="2">
    <location>
        <begin position="265"/>
        <end position="285"/>
    </location>
</feature>
<name>A0ABT3B5C5_9CYAN</name>
<feature type="transmembrane region" description="Helical" evidence="2">
    <location>
        <begin position="205"/>
        <end position="224"/>
    </location>
</feature>
<feature type="transmembrane region" description="Helical" evidence="2">
    <location>
        <begin position="236"/>
        <end position="258"/>
    </location>
</feature>
<comment type="similarity">
    <text evidence="1">Belongs to the EamA transporter family.</text>
</comment>
<dbReference type="RefSeq" id="WP_263748222.1">
    <property type="nucleotide sequence ID" value="NZ_JAOWRF010000340.1"/>
</dbReference>
<feature type="transmembrane region" description="Helical" evidence="2">
    <location>
        <begin position="147"/>
        <end position="167"/>
    </location>
</feature>
<keyword evidence="5" id="KW-1185">Reference proteome</keyword>
<proteinExistence type="inferred from homology"/>
<protein>
    <submittedName>
        <fullName evidence="4">DMT family transporter</fullName>
    </submittedName>
</protein>
<feature type="transmembrane region" description="Helical" evidence="2">
    <location>
        <begin position="44"/>
        <end position="65"/>
    </location>
</feature>
<feature type="transmembrane region" description="Helical" evidence="2">
    <location>
        <begin position="86"/>
        <end position="110"/>
    </location>
</feature>
<feature type="transmembrane region" description="Helical" evidence="2">
    <location>
        <begin position="291"/>
        <end position="307"/>
    </location>
</feature>
<dbReference type="Proteomes" id="UP001526143">
    <property type="component" value="Unassembled WGS sequence"/>
</dbReference>